<dbReference type="InterPro" id="IPR000086">
    <property type="entry name" value="NUDIX_hydrolase_dom"/>
</dbReference>
<keyword evidence="3" id="KW-0479">Metal-binding</keyword>
<evidence type="ECO:0000259" key="6">
    <source>
        <dbReference type="PROSITE" id="PS51462"/>
    </source>
</evidence>
<feature type="domain" description="Nudix hydrolase" evidence="6">
    <location>
        <begin position="1"/>
        <end position="128"/>
    </location>
</feature>
<reference evidence="8" key="1">
    <citation type="submission" date="2017-04" db="EMBL/GenBank/DDBJ databases">
        <authorList>
            <person name="Varghese N."/>
            <person name="Submissions S."/>
        </authorList>
    </citation>
    <scope>NUCLEOTIDE SEQUENCE [LARGE SCALE GENOMIC DNA]</scope>
    <source>
        <strain evidence="8">DSM 21500</strain>
    </source>
</reference>
<protein>
    <submittedName>
        <fullName evidence="7">8-oxo-dGTP diphosphatase</fullName>
    </submittedName>
</protein>
<dbReference type="EMBL" id="FWXK01000001">
    <property type="protein sequence ID" value="SMC30739.1"/>
    <property type="molecule type" value="Genomic_DNA"/>
</dbReference>
<evidence type="ECO:0000313" key="7">
    <source>
        <dbReference type="EMBL" id="SMC30739.1"/>
    </source>
</evidence>
<evidence type="ECO:0000256" key="3">
    <source>
        <dbReference type="ARBA" id="ARBA00022723"/>
    </source>
</evidence>
<name>A0A1W1Y3J2_9LACT</name>
<dbReference type="Proteomes" id="UP000243884">
    <property type="component" value="Unassembled WGS sequence"/>
</dbReference>
<dbReference type="PROSITE" id="PS51462">
    <property type="entry name" value="NUDIX"/>
    <property type="match status" value="1"/>
</dbReference>
<dbReference type="PANTHER" id="PTHR43758">
    <property type="entry name" value="7,8-DIHYDRO-8-OXOGUANINE TRIPHOSPHATASE"/>
    <property type="match status" value="1"/>
</dbReference>
<sequence>MKLTTLIYLEDQEDWLMLLRNKKSQDINHDKWLGVGGKFEFGESPLECAAREVYEETGQPLKNAQFQGFVTFHYTQSEPILIIVYTGTIANREVRPNDEGEMHWIPKSRVLDLELWEGDRLFITAILEQEGLFDLKFYYNAQRELVKVEDRSKN</sequence>
<dbReference type="GO" id="GO:0008413">
    <property type="term" value="F:8-oxo-7,8-dihydroguanosine triphosphate pyrophosphatase activity"/>
    <property type="evidence" value="ECO:0007669"/>
    <property type="project" value="InterPro"/>
</dbReference>
<comment type="cofactor">
    <cofactor evidence="1">
        <name>Mg(2+)</name>
        <dbReference type="ChEBI" id="CHEBI:18420"/>
    </cofactor>
</comment>
<comment type="similarity">
    <text evidence="2">Belongs to the Nudix hydrolase family.</text>
</comment>
<dbReference type="CDD" id="cd18886">
    <property type="entry name" value="NUDIX_MutT_Nudt1"/>
    <property type="match status" value="1"/>
</dbReference>
<dbReference type="InterPro" id="IPR020084">
    <property type="entry name" value="NUDIX_hydrolase_CS"/>
</dbReference>
<dbReference type="Pfam" id="PF00293">
    <property type="entry name" value="NUDIX"/>
    <property type="match status" value="1"/>
</dbReference>
<dbReference type="STRING" id="371602.SAMN04487984_0265"/>
<dbReference type="GO" id="GO:0006281">
    <property type="term" value="P:DNA repair"/>
    <property type="evidence" value="ECO:0007669"/>
    <property type="project" value="InterPro"/>
</dbReference>
<gene>
    <name evidence="7" type="ORF">SAMN04487984_0265</name>
</gene>
<proteinExistence type="inferred from homology"/>
<dbReference type="InterPro" id="IPR015797">
    <property type="entry name" value="NUDIX_hydrolase-like_dom_sf"/>
</dbReference>
<keyword evidence="4" id="KW-0378">Hydrolase</keyword>
<dbReference type="SUPFAM" id="SSF55811">
    <property type="entry name" value="Nudix"/>
    <property type="match status" value="1"/>
</dbReference>
<dbReference type="Gene3D" id="3.90.79.10">
    <property type="entry name" value="Nucleoside Triphosphate Pyrophosphohydrolase"/>
    <property type="match status" value="1"/>
</dbReference>
<evidence type="ECO:0000313" key="8">
    <source>
        <dbReference type="Proteomes" id="UP000243884"/>
    </source>
</evidence>
<dbReference type="RefSeq" id="WP_084097869.1">
    <property type="nucleotide sequence ID" value="NZ_FWXK01000001.1"/>
</dbReference>
<evidence type="ECO:0000256" key="1">
    <source>
        <dbReference type="ARBA" id="ARBA00001946"/>
    </source>
</evidence>
<dbReference type="GO" id="GO:0005737">
    <property type="term" value="C:cytoplasm"/>
    <property type="evidence" value="ECO:0007669"/>
    <property type="project" value="TreeGrafter"/>
</dbReference>
<dbReference type="PROSITE" id="PS00893">
    <property type="entry name" value="NUDIX_BOX"/>
    <property type="match status" value="1"/>
</dbReference>
<organism evidence="7 8">
    <name type="scientific">Aerococcus suis</name>
    <dbReference type="NCBI Taxonomy" id="371602"/>
    <lineage>
        <taxon>Bacteria</taxon>
        <taxon>Bacillati</taxon>
        <taxon>Bacillota</taxon>
        <taxon>Bacilli</taxon>
        <taxon>Lactobacillales</taxon>
        <taxon>Aerococcaceae</taxon>
        <taxon>Aerococcus</taxon>
    </lineage>
</organism>
<keyword evidence="8" id="KW-1185">Reference proteome</keyword>
<dbReference type="AlphaFoldDB" id="A0A1W1Y3J2"/>
<dbReference type="GO" id="GO:0046872">
    <property type="term" value="F:metal ion binding"/>
    <property type="evidence" value="ECO:0007669"/>
    <property type="project" value="UniProtKB-KW"/>
</dbReference>
<dbReference type="InterPro" id="IPR003562">
    <property type="entry name" value="Mutator_MutX_prot"/>
</dbReference>
<evidence type="ECO:0000256" key="5">
    <source>
        <dbReference type="ARBA" id="ARBA00022842"/>
    </source>
</evidence>
<keyword evidence="5" id="KW-0460">Magnesium</keyword>
<accession>A0A1W1Y3J2</accession>
<evidence type="ECO:0000256" key="4">
    <source>
        <dbReference type="ARBA" id="ARBA00022801"/>
    </source>
</evidence>
<dbReference type="PANTHER" id="PTHR43758:SF2">
    <property type="entry name" value="OXIDIZED PURINE NUCLEOSIDE TRIPHOSPHATE HYDROLASE"/>
    <property type="match status" value="1"/>
</dbReference>
<dbReference type="OrthoDB" id="9804563at2"/>
<evidence type="ECO:0000256" key="2">
    <source>
        <dbReference type="ARBA" id="ARBA00005582"/>
    </source>
</evidence>
<dbReference type="PRINTS" id="PR01402">
    <property type="entry name" value="MUTATORMUTX"/>
</dbReference>